<evidence type="ECO:0000313" key="1">
    <source>
        <dbReference type="EMBL" id="MFE8695929.1"/>
    </source>
</evidence>
<organism evidence="1 2">
    <name type="scientific">Cytobacillus mangrovibacter</name>
    <dbReference type="NCBI Taxonomy" id="3299024"/>
    <lineage>
        <taxon>Bacteria</taxon>
        <taxon>Bacillati</taxon>
        <taxon>Bacillota</taxon>
        <taxon>Bacilli</taxon>
        <taxon>Bacillales</taxon>
        <taxon>Bacillaceae</taxon>
        <taxon>Cytobacillus</taxon>
    </lineage>
</organism>
<dbReference type="Proteomes" id="UP001601058">
    <property type="component" value="Unassembled WGS sequence"/>
</dbReference>
<accession>A0ABW6JVM8</accession>
<gene>
    <name evidence="1" type="ORF">ACFYKT_06055</name>
</gene>
<dbReference type="Gene3D" id="1.20.1260.10">
    <property type="match status" value="2"/>
</dbReference>
<evidence type="ECO:0000313" key="2">
    <source>
        <dbReference type="Proteomes" id="UP001601058"/>
    </source>
</evidence>
<dbReference type="InterPro" id="IPR012347">
    <property type="entry name" value="Ferritin-like"/>
</dbReference>
<protein>
    <submittedName>
        <fullName evidence="1">DUF3231 family protein</fullName>
    </submittedName>
</protein>
<comment type="caution">
    <text evidence="1">The sequence shown here is derived from an EMBL/GenBank/DDBJ whole genome shotgun (WGS) entry which is preliminary data.</text>
</comment>
<dbReference type="EMBL" id="JBIACJ010000002">
    <property type="protein sequence ID" value="MFE8695929.1"/>
    <property type="molecule type" value="Genomic_DNA"/>
</dbReference>
<dbReference type="InterPro" id="IPR021617">
    <property type="entry name" value="DUF3231"/>
</dbReference>
<sequence length="340" mass="38346">MTEITKLTSAEIASIWTSYMNDSMSKCILGYFLKDVEDEEIRAVVQYAYDLSSAHIEKLTAIFQAEKIPTPTGFTYDNDVNLNAPRMYTDMFMLTYINHMAKVGLLGYSGFVSMSARDDIRAYYREGLNETSKLFERSTKTLLAKGLFVRMPYIAYPTKTDFVDTKKYLSGLSLFSKQRPLNAIEISHLSMNIQTNIMGSKLALSFAQATPRENIRKWMLRGKDISQKHVQIFSQTLLKNDINPPVPSDVCITDSTTPPFSDKLTMFHMALLSAAGTGNYATAAAASQRSDLILNYERLSIEIAMYTKDGADIVIKNAWLEQPPGTKDKEQLTKKKDTME</sequence>
<proteinExistence type="predicted"/>
<reference evidence="1 2" key="1">
    <citation type="submission" date="2024-08" db="EMBL/GenBank/DDBJ databases">
        <title>Two novel Cytobacillus novel species.</title>
        <authorList>
            <person name="Liu G."/>
        </authorList>
    </citation>
    <scope>NUCLEOTIDE SEQUENCE [LARGE SCALE GENOMIC DNA]</scope>
    <source>
        <strain evidence="1 2">FJAT-53684</strain>
    </source>
</reference>
<name>A0ABW6JVM8_9BACI</name>
<keyword evidence="2" id="KW-1185">Reference proteome</keyword>
<dbReference type="RefSeq" id="WP_389216874.1">
    <property type="nucleotide sequence ID" value="NZ_JBIACJ010000002.1"/>
</dbReference>
<dbReference type="Pfam" id="PF11553">
    <property type="entry name" value="DUF3231"/>
    <property type="match status" value="2"/>
</dbReference>